<dbReference type="Proteomes" id="UP000751190">
    <property type="component" value="Unassembled WGS sequence"/>
</dbReference>
<name>A0A8J5XKS8_DIALT</name>
<dbReference type="PROSITE" id="PS51841">
    <property type="entry name" value="LTD"/>
    <property type="match status" value="1"/>
</dbReference>
<dbReference type="Gene3D" id="2.60.40.1260">
    <property type="entry name" value="Lamin Tail domain"/>
    <property type="match status" value="1"/>
</dbReference>
<dbReference type="InterPro" id="IPR001322">
    <property type="entry name" value="Lamin_tail_dom"/>
</dbReference>
<proteinExistence type="predicted"/>
<comment type="caution">
    <text evidence="3">The sequence shown here is derived from an EMBL/GenBank/DDBJ whole genome shotgun (WGS) entry which is preliminary data.</text>
</comment>
<feature type="region of interest" description="Disordered" evidence="1">
    <location>
        <begin position="10"/>
        <end position="62"/>
    </location>
</feature>
<sequence length="381" mass="40754">MLAAILRTLKRGRDEEPKDENQWLRPGLPGAGQSSVLIGEARKKLKGRRSRSVPPPRPVGSSRVNIKQVSLDEGFVVLTNDGRTGVAIDGWTLRSGSVISLTIPPETRLEPHTALLVVAPDARPPAALARAGMKRLRATAAWTSGLMLHNRDGVLIDGEGGASHLPASPFQPVISRAEGYYRTLVSQLVAQRLFAKSPNFMGPSHVNAKNVRLTHDAREELHSMLESVADRVLQHCKADSRSPLSASTMCVAIEEALPACDVQRRAVAEAARSSEHATLFLLTDAEVAEFAAHVESAKQLALSPEAAHAFAVALDYLLAELVETVATMAYSETSSGLGQGEVAPTDAELCTGALDKLALVTCVRMDPDLHKIFAAACSMSE</sequence>
<accession>A0A8J5XKS8</accession>
<dbReference type="InterPro" id="IPR036415">
    <property type="entry name" value="Lamin_tail_dom_sf"/>
</dbReference>
<protein>
    <recommendedName>
        <fullName evidence="2">LTD domain-containing protein</fullName>
    </recommendedName>
</protein>
<dbReference type="OrthoDB" id="10505169at2759"/>
<feature type="compositionally biased region" description="Basic and acidic residues" evidence="1">
    <location>
        <begin position="11"/>
        <end position="22"/>
    </location>
</feature>
<evidence type="ECO:0000313" key="3">
    <source>
        <dbReference type="EMBL" id="KAG8466141.1"/>
    </source>
</evidence>
<evidence type="ECO:0000259" key="2">
    <source>
        <dbReference type="PROSITE" id="PS51841"/>
    </source>
</evidence>
<keyword evidence="4" id="KW-1185">Reference proteome</keyword>
<organism evidence="3 4">
    <name type="scientific">Diacronema lutheri</name>
    <name type="common">Unicellular marine alga</name>
    <name type="synonym">Monochrysis lutheri</name>
    <dbReference type="NCBI Taxonomy" id="2081491"/>
    <lineage>
        <taxon>Eukaryota</taxon>
        <taxon>Haptista</taxon>
        <taxon>Haptophyta</taxon>
        <taxon>Pavlovophyceae</taxon>
        <taxon>Pavlovales</taxon>
        <taxon>Pavlovaceae</taxon>
        <taxon>Diacronema</taxon>
    </lineage>
</organism>
<dbReference type="SUPFAM" id="SSF74853">
    <property type="entry name" value="Lamin A/C globular tail domain"/>
    <property type="match status" value="1"/>
</dbReference>
<evidence type="ECO:0000313" key="4">
    <source>
        <dbReference type="Proteomes" id="UP000751190"/>
    </source>
</evidence>
<evidence type="ECO:0000256" key="1">
    <source>
        <dbReference type="SAM" id="MobiDB-lite"/>
    </source>
</evidence>
<dbReference type="AlphaFoldDB" id="A0A8J5XKS8"/>
<dbReference type="EMBL" id="JAGTXO010000008">
    <property type="protein sequence ID" value="KAG8466141.1"/>
    <property type="molecule type" value="Genomic_DNA"/>
</dbReference>
<feature type="domain" description="LTD" evidence="2">
    <location>
        <begin position="50"/>
        <end position="192"/>
    </location>
</feature>
<reference evidence="3" key="1">
    <citation type="submission" date="2021-05" db="EMBL/GenBank/DDBJ databases">
        <title>The genome of the haptophyte Pavlova lutheri (Diacronema luteri, Pavlovales) - a model for lipid biosynthesis in eukaryotic algae.</title>
        <authorList>
            <person name="Hulatt C.J."/>
            <person name="Posewitz M.C."/>
        </authorList>
    </citation>
    <scope>NUCLEOTIDE SEQUENCE</scope>
    <source>
        <strain evidence="3">NIVA-4/92</strain>
    </source>
</reference>
<gene>
    <name evidence="3" type="ORF">KFE25_001897</name>
</gene>